<organism evidence="4 5">
    <name type="scientific">Caldovatus sediminis</name>
    <dbReference type="NCBI Taxonomy" id="2041189"/>
    <lineage>
        <taxon>Bacteria</taxon>
        <taxon>Pseudomonadati</taxon>
        <taxon>Pseudomonadota</taxon>
        <taxon>Alphaproteobacteria</taxon>
        <taxon>Acetobacterales</taxon>
        <taxon>Roseomonadaceae</taxon>
        <taxon>Caldovatus</taxon>
    </lineage>
</organism>
<reference evidence="4 5" key="1">
    <citation type="journal article" date="2014" name="Int. J. Syst. Evol. Microbiol.">
        <title>Complete genome sequence of Corynebacterium casei LMG S-19264T (=DSM 44701T), isolated from a smear-ripened cheese.</title>
        <authorList>
            <consortium name="US DOE Joint Genome Institute (JGI-PGF)"/>
            <person name="Walter F."/>
            <person name="Albersmeier A."/>
            <person name="Kalinowski J."/>
            <person name="Ruckert C."/>
        </authorList>
    </citation>
    <scope>NUCLEOTIDE SEQUENCE [LARGE SCALE GENOMIC DNA]</scope>
    <source>
        <strain evidence="4 5">CGMCC 1.16330</strain>
    </source>
</reference>
<dbReference type="PANTHER" id="PTHR43300">
    <property type="entry name" value="ACETYLTRANSFERASE"/>
    <property type="match status" value="1"/>
</dbReference>
<name>A0A8J3EC61_9PROT</name>
<dbReference type="PANTHER" id="PTHR43300:SF11">
    <property type="entry name" value="ACETYLTRANSFERASE RV3034C-RELATED"/>
    <property type="match status" value="1"/>
</dbReference>
<dbReference type="InterPro" id="IPR011004">
    <property type="entry name" value="Trimer_LpxA-like_sf"/>
</dbReference>
<dbReference type="EMBL" id="BMKS01000001">
    <property type="protein sequence ID" value="GGG19419.1"/>
    <property type="molecule type" value="Genomic_DNA"/>
</dbReference>
<protein>
    <submittedName>
        <fullName evidence="4">Acetyltransferase</fullName>
    </submittedName>
</protein>
<dbReference type="InterPro" id="IPR050179">
    <property type="entry name" value="Trans_hexapeptide_repeat"/>
</dbReference>
<evidence type="ECO:0000256" key="1">
    <source>
        <dbReference type="ARBA" id="ARBA00007274"/>
    </source>
</evidence>
<keyword evidence="3" id="KW-0677">Repeat</keyword>
<evidence type="ECO:0000256" key="3">
    <source>
        <dbReference type="ARBA" id="ARBA00022737"/>
    </source>
</evidence>
<accession>A0A8J3EC61</accession>
<comment type="similarity">
    <text evidence="1">Belongs to the transferase hexapeptide repeat family.</text>
</comment>
<comment type="caution">
    <text evidence="4">The sequence shown here is derived from an EMBL/GenBank/DDBJ whole genome shotgun (WGS) entry which is preliminary data.</text>
</comment>
<dbReference type="Gene3D" id="2.160.10.10">
    <property type="entry name" value="Hexapeptide repeat proteins"/>
    <property type="match status" value="1"/>
</dbReference>
<keyword evidence="5" id="KW-1185">Reference proteome</keyword>
<dbReference type="NCBIfam" id="TIGR03308">
    <property type="entry name" value="phn_thr-fam"/>
    <property type="match status" value="1"/>
</dbReference>
<dbReference type="InterPro" id="IPR017694">
    <property type="entry name" value="Phosphonate_tfrase_rpt"/>
</dbReference>
<proteinExistence type="inferred from homology"/>
<dbReference type="RefSeq" id="WP_188897993.1">
    <property type="nucleotide sequence ID" value="NZ_BMKS01000001.1"/>
</dbReference>
<dbReference type="CDD" id="cd03349">
    <property type="entry name" value="LbH_XAT"/>
    <property type="match status" value="1"/>
</dbReference>
<evidence type="ECO:0000256" key="2">
    <source>
        <dbReference type="ARBA" id="ARBA00022679"/>
    </source>
</evidence>
<dbReference type="InterPro" id="IPR018357">
    <property type="entry name" value="Hexapep_transf_CS"/>
</dbReference>
<dbReference type="GO" id="GO:0016740">
    <property type="term" value="F:transferase activity"/>
    <property type="evidence" value="ECO:0007669"/>
    <property type="project" value="UniProtKB-KW"/>
</dbReference>
<gene>
    <name evidence="4" type="ORF">GCM10010964_04570</name>
</gene>
<dbReference type="PROSITE" id="PS00101">
    <property type="entry name" value="HEXAPEP_TRANSFERASES"/>
    <property type="match status" value="1"/>
</dbReference>
<dbReference type="SUPFAM" id="SSF51161">
    <property type="entry name" value="Trimeric LpxA-like enzymes"/>
    <property type="match status" value="1"/>
</dbReference>
<keyword evidence="2" id="KW-0808">Transferase</keyword>
<sequence length="213" mass="23668">MTAHRDPATRTLGPQARIDPSAVVRDSRIGAWCEVGARTRIAESRIGDYSYVVHDSEIIYPEIGRFCSIAAHARINPGNHPLQRVALSHFTYRSSAYGLGEDEAEFFDWRRAQKVTLGHDVWVGHGAIILPGVAVGCGAAIGAGAVVSRDVPDFAVVAGVPARLIRYRFAEPLRAALLRIAWWHWTHEQLRERLADFRALDALEFCRRYDPAA</sequence>
<dbReference type="AlphaFoldDB" id="A0A8J3EC61"/>
<evidence type="ECO:0000313" key="5">
    <source>
        <dbReference type="Proteomes" id="UP000597507"/>
    </source>
</evidence>
<evidence type="ECO:0000313" key="4">
    <source>
        <dbReference type="EMBL" id="GGG19419.1"/>
    </source>
</evidence>
<dbReference type="Proteomes" id="UP000597507">
    <property type="component" value="Unassembled WGS sequence"/>
</dbReference>